<evidence type="ECO:0000256" key="8">
    <source>
        <dbReference type="ARBA" id="ARBA00023040"/>
    </source>
</evidence>
<keyword evidence="10" id="KW-1015">Disulfide bond</keyword>
<feature type="region of interest" description="Disordered" evidence="16">
    <location>
        <begin position="610"/>
        <end position="653"/>
    </location>
</feature>
<keyword evidence="5 17" id="KW-0812">Transmembrane</keyword>
<dbReference type="Gene3D" id="1.20.1070.10">
    <property type="entry name" value="Rhodopsin 7-helix transmembrane proteins"/>
    <property type="match status" value="1"/>
</dbReference>
<feature type="compositionally biased region" description="Low complexity" evidence="16">
    <location>
        <begin position="946"/>
        <end position="960"/>
    </location>
</feature>
<dbReference type="FunFam" id="4.10.1240.10:FF:000009">
    <property type="entry name" value="Glucagon receptor"/>
    <property type="match status" value="1"/>
</dbReference>
<keyword evidence="12" id="KW-0325">Glycoprotein</keyword>
<comment type="subcellular location">
    <subcellularLocation>
        <location evidence="1">Cell membrane</location>
        <topology evidence="1">Multi-pass membrane protein</topology>
    </subcellularLocation>
</comment>
<evidence type="ECO:0000256" key="2">
    <source>
        <dbReference type="ARBA" id="ARBA00005314"/>
    </source>
</evidence>
<evidence type="ECO:0000256" key="11">
    <source>
        <dbReference type="ARBA" id="ARBA00023170"/>
    </source>
</evidence>
<feature type="compositionally biased region" description="Low complexity" evidence="16">
    <location>
        <begin position="670"/>
        <end position="679"/>
    </location>
</feature>
<keyword evidence="13" id="KW-0807">Transducer</keyword>
<keyword evidence="9 17" id="KW-0472">Membrane</keyword>
<evidence type="ECO:0000256" key="5">
    <source>
        <dbReference type="ARBA" id="ARBA00022692"/>
    </source>
</evidence>
<dbReference type="SMART" id="SM00008">
    <property type="entry name" value="HormR"/>
    <property type="match status" value="1"/>
</dbReference>
<feature type="region of interest" description="Disordered" evidence="16">
    <location>
        <begin position="670"/>
        <end position="911"/>
    </location>
</feature>
<dbReference type="InterPro" id="IPR000832">
    <property type="entry name" value="GPCR_2_secretin-like"/>
</dbReference>
<feature type="region of interest" description="Disordered" evidence="16">
    <location>
        <begin position="1"/>
        <end position="24"/>
    </location>
</feature>
<keyword evidence="6" id="KW-0732">Signal</keyword>
<feature type="transmembrane region" description="Helical" evidence="17">
    <location>
        <begin position="523"/>
        <end position="541"/>
    </location>
</feature>
<keyword evidence="4" id="KW-0597">Phosphoprotein</keyword>
<keyword evidence="8" id="KW-0297">G-protein coupled receptor</keyword>
<evidence type="ECO:0000256" key="14">
    <source>
        <dbReference type="ARBA" id="ARBA00057279"/>
    </source>
</evidence>
<evidence type="ECO:0000313" key="21">
    <source>
        <dbReference type="Proteomes" id="UP000694429"/>
    </source>
</evidence>
<proteinExistence type="inferred from homology"/>
<feature type="compositionally biased region" description="Low complexity" evidence="16">
    <location>
        <begin position="627"/>
        <end position="653"/>
    </location>
</feature>
<dbReference type="SUPFAM" id="SSF111418">
    <property type="entry name" value="Hormone receptor domain"/>
    <property type="match status" value="1"/>
</dbReference>
<dbReference type="PRINTS" id="PR01354">
    <property type="entry name" value="GLUCAGONR"/>
</dbReference>
<dbReference type="GO" id="GO:0005886">
    <property type="term" value="C:plasma membrane"/>
    <property type="evidence" value="ECO:0007669"/>
    <property type="project" value="UniProtKB-SubCell"/>
</dbReference>
<organism evidence="20 21">
    <name type="scientific">Canis lupus familiaris</name>
    <name type="common">Dog</name>
    <name type="synonym">Canis familiaris</name>
    <dbReference type="NCBI Taxonomy" id="9615"/>
    <lineage>
        <taxon>Eukaryota</taxon>
        <taxon>Metazoa</taxon>
        <taxon>Chordata</taxon>
        <taxon>Craniata</taxon>
        <taxon>Vertebrata</taxon>
        <taxon>Euteleostomi</taxon>
        <taxon>Mammalia</taxon>
        <taxon>Eutheria</taxon>
        <taxon>Laurasiatheria</taxon>
        <taxon>Carnivora</taxon>
        <taxon>Caniformia</taxon>
        <taxon>Canidae</taxon>
        <taxon>Canis</taxon>
    </lineage>
</organism>
<dbReference type="InterPro" id="IPR036445">
    <property type="entry name" value="GPCR_2_extracell_dom_sf"/>
</dbReference>
<feature type="transmembrane region" description="Helical" evidence="17">
    <location>
        <begin position="435"/>
        <end position="456"/>
    </location>
</feature>
<comment type="similarity">
    <text evidence="2">Belongs to the G-protein coupled receptor 2 family.</text>
</comment>
<dbReference type="InterPro" id="IPR050332">
    <property type="entry name" value="GPCR_2"/>
</dbReference>
<evidence type="ECO:0000256" key="1">
    <source>
        <dbReference type="ARBA" id="ARBA00004651"/>
    </source>
</evidence>
<evidence type="ECO:0000259" key="19">
    <source>
        <dbReference type="PROSITE" id="PS50261"/>
    </source>
</evidence>
<dbReference type="Pfam" id="PF02793">
    <property type="entry name" value="HRM"/>
    <property type="match status" value="1"/>
</dbReference>
<reference evidence="20" key="1">
    <citation type="submission" date="2019-03" db="EMBL/GenBank/DDBJ databases">
        <authorList>
            <person name="Warren W.C."/>
            <person name="Johnson G.S."/>
        </authorList>
    </citation>
    <scope>NUCLEOTIDE SEQUENCE [LARGE SCALE GENOMIC DNA]</scope>
    <source>
        <strain evidence="20">Basenji</strain>
    </source>
</reference>
<dbReference type="Ensembl" id="ENSCAFT00030029666.1">
    <property type="protein sequence ID" value="ENSCAFP00030025849.1"/>
    <property type="gene ID" value="ENSCAFG00030016036.1"/>
</dbReference>
<feature type="domain" description="G-protein coupled receptors family 2 profile 1" evidence="18">
    <location>
        <begin position="213"/>
        <end position="296"/>
    </location>
</feature>
<protein>
    <recommendedName>
        <fullName evidence="15">Glucagon receptor</fullName>
    </recommendedName>
</protein>
<sequence length="994" mass="106068">MALAPPQPSCLSQGLRIGGEDGKGRGRRWIPGGCSSFRRRLCHQAAWWLCQPAPRGGLRAVRAAGRRHRPWETQPAGRQDPSPVTGSEGLLLASSPSGSHFINRPGGSGGGLREAGQPAHHSRAQPGLLADGGPPTGPAALTEVRRGVRVPTRTLCPSCVAPARCGGRLLRGMPPARPRCPHLLLLLLVCQPQASSAQVMDFLFEKWKLYGDQCLYNLSLLPPPTELVCNRTFDKYSCWPDTPPNTTANISCPWYLPWHHKVQHRLVFKKCGPDGQWVRGPRGQSWRNASQCQLDGQEIEVQKEVAKMYSSFQVMYTVGYSLSLGALLLALVVLLGLSKLRCTRNYIHANLFASFVLKAGSVLVIDALLKTRYSQKIGDDLSVSVWLSNGAVAGCRVAAVFMQYGVVANYCWLLVEGVYLHSLLGRATFPERSFFPLYLAVGWGAPVLFVVPWAVVKCLFENIQCWTSNDNMGFWWILRLPVFLAILINFFIFIRVLLILMVKLRARQMRYSDYKFRLAKSTLTLIPLLGVHEVVFAFVTDEHAQGTLRSAKLFFDLFLSSFQGLLVAVLYCFLNKEVGGRGSTGARGRGEPSTSTCVYWALDPDMGSLSRSSGRALDGGAQASGDPRAPWRGWPRSAPRAPRSEPSPSSAPLCPGAVGAAAALAALAHGQEAAGGAPPQQAPRPGPARRRRPQQEAAAFQGRRRGGPGPLCRHRPGGHPPWGGRQPLREPAGAPRGPGWGRTQVLKVGPTGQAQTWCRPGAGLPSAPSGGLARAEAAAREAQDAVSSDNKESAERLPGTPWGAEAPEGRRAGQGPGKGPAPSGVPLWAKGSWNPRAGPNTLWAKAPDPPRASTCQHGDERGGWQRGGRAQTAPQAAGRRPHSGGGSPGPSAVAVAPQTPPSPGWGAPGLAQHRVERPCRLGDSAAEAGGVGCGHPPGCRSRCWDGAAGRRSQRRGQAARPPGVPSKGPGEGPLSPGGVRAPRCAGWSCSAEPG</sequence>
<dbReference type="PROSITE" id="PS50261">
    <property type="entry name" value="G_PROTEIN_RECEP_F2_4"/>
    <property type="match status" value="1"/>
</dbReference>
<keyword evidence="3" id="KW-1003">Cell membrane</keyword>
<dbReference type="InterPro" id="IPR003290">
    <property type="entry name" value="GPCR_2_GLP1/glucagon_rcpt"/>
</dbReference>
<feature type="transmembrane region" description="Helical" evidence="17">
    <location>
        <begin position="389"/>
        <end position="415"/>
    </location>
</feature>
<dbReference type="InterPro" id="IPR001879">
    <property type="entry name" value="GPCR_2_extracellular_dom"/>
</dbReference>
<dbReference type="Pfam" id="PF00002">
    <property type="entry name" value="7tm_2"/>
    <property type="match status" value="1"/>
</dbReference>
<dbReference type="Gene3D" id="4.10.1240.10">
    <property type="entry name" value="GPCR, family 2, extracellular hormone receptor domain"/>
    <property type="match status" value="1"/>
</dbReference>
<feature type="compositionally biased region" description="Basic and acidic residues" evidence="16">
    <location>
        <begin position="777"/>
        <end position="795"/>
    </location>
</feature>
<dbReference type="PRINTS" id="PR01353">
    <property type="entry name" value="GLUCAGNFAMLY"/>
</dbReference>
<dbReference type="InterPro" id="IPR017981">
    <property type="entry name" value="GPCR_2-like_7TM"/>
</dbReference>
<evidence type="ECO:0000256" key="4">
    <source>
        <dbReference type="ARBA" id="ARBA00022553"/>
    </source>
</evidence>
<dbReference type="GO" id="GO:0007166">
    <property type="term" value="P:cell surface receptor signaling pathway"/>
    <property type="evidence" value="ECO:0007669"/>
    <property type="project" value="InterPro"/>
</dbReference>
<feature type="transmembrane region" description="Helical" evidence="17">
    <location>
        <begin position="349"/>
        <end position="369"/>
    </location>
</feature>
<dbReference type="InterPro" id="IPR003291">
    <property type="entry name" value="GPCR_2_glucagon_rcpt"/>
</dbReference>
<dbReference type="PROSITE" id="PS00650">
    <property type="entry name" value="G_PROTEIN_RECEP_F2_2"/>
    <property type="match status" value="1"/>
</dbReference>
<keyword evidence="7 17" id="KW-1133">Transmembrane helix</keyword>
<dbReference type="PANTHER" id="PTHR45620:SF29">
    <property type="entry name" value="GLUCAGON RECEPTOR"/>
    <property type="match status" value="1"/>
</dbReference>
<feature type="compositionally biased region" description="Low complexity" evidence="16">
    <location>
        <begin position="760"/>
        <end position="776"/>
    </location>
</feature>
<evidence type="ECO:0000256" key="17">
    <source>
        <dbReference type="SAM" id="Phobius"/>
    </source>
</evidence>
<dbReference type="AlphaFoldDB" id="A0A8C0NFJ0"/>
<name>A0A8C0NFJ0_CANLF</name>
<dbReference type="PRINTS" id="PR00249">
    <property type="entry name" value="GPCRSECRETIN"/>
</dbReference>
<dbReference type="GO" id="GO:0004967">
    <property type="term" value="F:glucagon receptor activity"/>
    <property type="evidence" value="ECO:0007669"/>
    <property type="project" value="InterPro"/>
</dbReference>
<dbReference type="InterPro" id="IPR017983">
    <property type="entry name" value="GPCR_2_secretin-like_CS"/>
</dbReference>
<reference evidence="20" key="2">
    <citation type="submission" date="2025-08" db="UniProtKB">
        <authorList>
            <consortium name="Ensembl"/>
        </authorList>
    </citation>
    <scope>IDENTIFICATION</scope>
</reference>
<feature type="domain" description="G-protein coupled receptors family 2 profile 2" evidence="19">
    <location>
        <begin position="312"/>
        <end position="575"/>
    </location>
</feature>
<accession>A0A8C0NFJ0</accession>
<feature type="region of interest" description="Disordered" evidence="16">
    <location>
        <begin position="924"/>
        <end position="994"/>
    </location>
</feature>
<feature type="compositionally biased region" description="Low complexity" evidence="16">
    <location>
        <begin position="722"/>
        <end position="737"/>
    </location>
</feature>
<feature type="transmembrane region" description="Helical" evidence="17">
    <location>
        <begin position="476"/>
        <end position="502"/>
    </location>
</feature>
<dbReference type="PROSITE" id="PS50227">
    <property type="entry name" value="G_PROTEIN_RECEP_F2_3"/>
    <property type="match status" value="1"/>
</dbReference>
<evidence type="ECO:0000256" key="15">
    <source>
        <dbReference type="ARBA" id="ARBA00071417"/>
    </source>
</evidence>
<feature type="compositionally biased region" description="Basic residues" evidence="16">
    <location>
        <begin position="702"/>
        <end position="717"/>
    </location>
</feature>
<evidence type="ECO:0000256" key="12">
    <source>
        <dbReference type="ARBA" id="ARBA00023180"/>
    </source>
</evidence>
<dbReference type="FunFam" id="1.20.1070.10:FF:000133">
    <property type="entry name" value="Glucagon receptor a"/>
    <property type="match status" value="1"/>
</dbReference>
<dbReference type="PROSITE" id="PS00649">
    <property type="entry name" value="G_PROTEIN_RECEP_F2_1"/>
    <property type="match status" value="1"/>
</dbReference>
<evidence type="ECO:0000256" key="7">
    <source>
        <dbReference type="ARBA" id="ARBA00022989"/>
    </source>
</evidence>
<dbReference type="CDD" id="cd15267">
    <property type="entry name" value="7tmB1_GCGR"/>
    <property type="match status" value="1"/>
</dbReference>
<keyword evidence="11" id="KW-0675">Receptor</keyword>
<evidence type="ECO:0000256" key="16">
    <source>
        <dbReference type="SAM" id="MobiDB-lite"/>
    </source>
</evidence>
<evidence type="ECO:0000313" key="20">
    <source>
        <dbReference type="Ensembl" id="ENSCAFP00030025849.1"/>
    </source>
</evidence>
<feature type="transmembrane region" description="Helical" evidence="17">
    <location>
        <begin position="553"/>
        <end position="574"/>
    </location>
</feature>
<evidence type="ECO:0000256" key="13">
    <source>
        <dbReference type="ARBA" id="ARBA00023224"/>
    </source>
</evidence>
<evidence type="ECO:0000259" key="18">
    <source>
        <dbReference type="PROSITE" id="PS50227"/>
    </source>
</evidence>
<evidence type="ECO:0000256" key="10">
    <source>
        <dbReference type="ARBA" id="ARBA00023157"/>
    </source>
</evidence>
<dbReference type="PANTHER" id="PTHR45620">
    <property type="entry name" value="PDF RECEPTOR-LIKE PROTEIN-RELATED"/>
    <property type="match status" value="1"/>
</dbReference>
<feature type="region of interest" description="Disordered" evidence="16">
    <location>
        <begin position="62"/>
        <end position="144"/>
    </location>
</feature>
<evidence type="ECO:0000256" key="9">
    <source>
        <dbReference type="ARBA" id="ARBA00023136"/>
    </source>
</evidence>
<evidence type="ECO:0000256" key="3">
    <source>
        <dbReference type="ARBA" id="ARBA00022475"/>
    </source>
</evidence>
<feature type="transmembrane region" description="Helical" evidence="17">
    <location>
        <begin position="314"/>
        <end position="337"/>
    </location>
</feature>
<evidence type="ECO:0000256" key="6">
    <source>
        <dbReference type="ARBA" id="ARBA00022729"/>
    </source>
</evidence>
<comment type="function">
    <text evidence="14">G-protein coupled receptor for glucagon that plays a central role in the regulation of blood glucose levels and glucose homeostasis. Regulates the rate of hepatic glucose production by promoting glycogen hydrolysis and gluconeogenesis. Plays an important role in mediating the responses to fasting. Ligand binding causes a conformation change that triggers signaling via guanine nucleotide-binding proteins (G proteins) and modulates the activity of down-stream effectors, such as adenylate cyclase. Promotes activation of adenylate cyclase. Besides, plays a role in signaling via a phosphatidylinositol-calcium second messenger system.</text>
</comment>
<dbReference type="Proteomes" id="UP000694429">
    <property type="component" value="Chromosome 9"/>
</dbReference>